<dbReference type="InterPro" id="IPR000415">
    <property type="entry name" value="Nitroreductase-like"/>
</dbReference>
<protein>
    <recommendedName>
        <fullName evidence="8">Nitroreductase domain-containing protein</fullName>
    </recommendedName>
</protein>
<dbReference type="InterPro" id="IPR026021">
    <property type="entry name" value="YdjA-like"/>
</dbReference>
<evidence type="ECO:0000313" key="9">
    <source>
        <dbReference type="EMBL" id="GAA0872463.1"/>
    </source>
</evidence>
<evidence type="ECO:0000259" key="8">
    <source>
        <dbReference type="Pfam" id="PF00881"/>
    </source>
</evidence>
<evidence type="ECO:0000256" key="1">
    <source>
        <dbReference type="ARBA" id="ARBA00001917"/>
    </source>
</evidence>
<comment type="similarity">
    <text evidence="2">Belongs to the nitroreductase family.</text>
</comment>
<dbReference type="Gene3D" id="3.40.109.10">
    <property type="entry name" value="NADH Oxidase"/>
    <property type="match status" value="1"/>
</dbReference>
<keyword evidence="10" id="KW-1185">Reference proteome</keyword>
<evidence type="ECO:0000256" key="2">
    <source>
        <dbReference type="ARBA" id="ARBA00007118"/>
    </source>
</evidence>
<keyword evidence="3" id="KW-0285">Flavoprotein</keyword>
<keyword evidence="4" id="KW-0288">FMN</keyword>
<dbReference type="PANTHER" id="PTHR43821:SF1">
    <property type="entry name" value="NAD(P)H NITROREDUCTASE YDJA-RELATED"/>
    <property type="match status" value="1"/>
</dbReference>
<keyword evidence="6" id="KW-0560">Oxidoreductase</keyword>
<dbReference type="PANTHER" id="PTHR43821">
    <property type="entry name" value="NAD(P)H NITROREDUCTASE YDJA-RELATED"/>
    <property type="match status" value="1"/>
</dbReference>
<gene>
    <name evidence="9" type="ORF">GCM10009117_16100</name>
</gene>
<evidence type="ECO:0000313" key="10">
    <source>
        <dbReference type="Proteomes" id="UP001500507"/>
    </source>
</evidence>
<comment type="caution">
    <text evidence="9">The sequence shown here is derived from an EMBL/GenBank/DDBJ whole genome shotgun (WGS) entry which is preliminary data.</text>
</comment>
<organism evidence="9 10">
    <name type="scientific">Gangjinia marincola</name>
    <dbReference type="NCBI Taxonomy" id="578463"/>
    <lineage>
        <taxon>Bacteria</taxon>
        <taxon>Pseudomonadati</taxon>
        <taxon>Bacteroidota</taxon>
        <taxon>Flavobacteriia</taxon>
        <taxon>Flavobacteriales</taxon>
        <taxon>Flavobacteriaceae</taxon>
        <taxon>Gangjinia</taxon>
    </lineage>
</organism>
<proteinExistence type="inferred from homology"/>
<keyword evidence="5" id="KW-0521">NADP</keyword>
<feature type="domain" description="Nitroreductase" evidence="8">
    <location>
        <begin position="6"/>
        <end position="163"/>
    </location>
</feature>
<dbReference type="EMBL" id="BAAAFG010000015">
    <property type="protein sequence ID" value="GAA0872463.1"/>
    <property type="molecule type" value="Genomic_DNA"/>
</dbReference>
<evidence type="ECO:0000256" key="6">
    <source>
        <dbReference type="ARBA" id="ARBA00023002"/>
    </source>
</evidence>
<dbReference type="InterPro" id="IPR052530">
    <property type="entry name" value="NAD(P)H_nitroreductase"/>
</dbReference>
<accession>A0ABN1MH07</accession>
<name>A0ABN1MH07_9FLAO</name>
<dbReference type="CDD" id="cd02135">
    <property type="entry name" value="YdjA-like"/>
    <property type="match status" value="1"/>
</dbReference>
<evidence type="ECO:0000256" key="7">
    <source>
        <dbReference type="ARBA" id="ARBA00023027"/>
    </source>
</evidence>
<dbReference type="Proteomes" id="UP001500507">
    <property type="component" value="Unassembled WGS sequence"/>
</dbReference>
<dbReference type="RefSeq" id="WP_343765854.1">
    <property type="nucleotide sequence ID" value="NZ_BAAAFG010000015.1"/>
</dbReference>
<comment type="cofactor">
    <cofactor evidence="1">
        <name>FMN</name>
        <dbReference type="ChEBI" id="CHEBI:58210"/>
    </cofactor>
</comment>
<dbReference type="Pfam" id="PF00881">
    <property type="entry name" value="Nitroreductase"/>
    <property type="match status" value="1"/>
</dbReference>
<keyword evidence="7" id="KW-0520">NAD</keyword>
<dbReference type="InterPro" id="IPR029479">
    <property type="entry name" value="Nitroreductase"/>
</dbReference>
<evidence type="ECO:0000256" key="4">
    <source>
        <dbReference type="ARBA" id="ARBA00022643"/>
    </source>
</evidence>
<reference evidence="9 10" key="1">
    <citation type="journal article" date="2019" name="Int. J. Syst. Evol. Microbiol.">
        <title>The Global Catalogue of Microorganisms (GCM) 10K type strain sequencing project: providing services to taxonomists for standard genome sequencing and annotation.</title>
        <authorList>
            <consortium name="The Broad Institute Genomics Platform"/>
            <consortium name="The Broad Institute Genome Sequencing Center for Infectious Disease"/>
            <person name="Wu L."/>
            <person name="Ma J."/>
        </authorList>
    </citation>
    <scope>NUCLEOTIDE SEQUENCE [LARGE SCALE GENOMIC DNA]</scope>
    <source>
        <strain evidence="9 10">JCM 16082</strain>
    </source>
</reference>
<evidence type="ECO:0000256" key="5">
    <source>
        <dbReference type="ARBA" id="ARBA00022857"/>
    </source>
</evidence>
<evidence type="ECO:0000256" key="3">
    <source>
        <dbReference type="ARBA" id="ARBA00022630"/>
    </source>
</evidence>
<dbReference type="SUPFAM" id="SSF55469">
    <property type="entry name" value="FMN-dependent nitroreductase-like"/>
    <property type="match status" value="1"/>
</dbReference>
<sequence length="184" mass="21229">MIEDSIKSRRSVFPAQYDHIPIPREIIEKALEMASWAPTHKKTEPWRFKVFHSALSKKDLSEFLSTTYQDITPNFSVFKQQKISQKVAQSGCVIAICMKRDPKEVIPEWEEIAAVAMAVQNMWLYCSENGVGCYWSSPKLMNYLHEHVTMEDGERCLGFFYMGMFSGESLEGQRTSIEAKTTWV</sequence>